<accession>A0A6G0TXQ1</accession>
<proteinExistence type="predicted"/>
<dbReference type="EMBL" id="VYZN01000013">
    <property type="protein sequence ID" value="KAE9540751.1"/>
    <property type="molecule type" value="Genomic_DNA"/>
</dbReference>
<evidence type="ECO:0000313" key="2">
    <source>
        <dbReference type="EMBL" id="KAE9540751.1"/>
    </source>
</evidence>
<comment type="caution">
    <text evidence="2">The sequence shown here is derived from an EMBL/GenBank/DDBJ whole genome shotgun (WGS) entry which is preliminary data.</text>
</comment>
<gene>
    <name evidence="2" type="ORF">AGLY_003996</name>
</gene>
<keyword evidence="1" id="KW-1133">Transmembrane helix</keyword>
<evidence type="ECO:0000256" key="1">
    <source>
        <dbReference type="SAM" id="Phobius"/>
    </source>
</evidence>
<feature type="transmembrane region" description="Helical" evidence="1">
    <location>
        <begin position="113"/>
        <end position="131"/>
    </location>
</feature>
<sequence>MFDNCKSTLISFIFRLMICFKLYVLLTIKIENLHSAIRFNEIKYVSVTKLFLFKFKKLLILKINKTAKNAIIDIISDIYKSFLPQISNFGGAPFFPLIVSFTSFSEGRTVTRFGLLSLNLLLMLINNVFVIQSSCTTSPIHGVIVFISSMASICRFASVSICTFHERKSQVSNIPLLQSENLFYQRDSNDIEAIKYLKTLNLDRIKKSIVRTVSELTWIGLCSSATAADVSIPRIPPLKA</sequence>
<keyword evidence="1" id="KW-0472">Membrane</keyword>
<feature type="transmembrane region" description="Helical" evidence="1">
    <location>
        <begin position="12"/>
        <end position="30"/>
    </location>
</feature>
<keyword evidence="1" id="KW-0812">Transmembrane</keyword>
<organism evidence="2 3">
    <name type="scientific">Aphis glycines</name>
    <name type="common">Soybean aphid</name>
    <dbReference type="NCBI Taxonomy" id="307491"/>
    <lineage>
        <taxon>Eukaryota</taxon>
        <taxon>Metazoa</taxon>
        <taxon>Ecdysozoa</taxon>
        <taxon>Arthropoda</taxon>
        <taxon>Hexapoda</taxon>
        <taxon>Insecta</taxon>
        <taxon>Pterygota</taxon>
        <taxon>Neoptera</taxon>
        <taxon>Paraneoptera</taxon>
        <taxon>Hemiptera</taxon>
        <taxon>Sternorrhyncha</taxon>
        <taxon>Aphidomorpha</taxon>
        <taxon>Aphidoidea</taxon>
        <taxon>Aphididae</taxon>
        <taxon>Aphidini</taxon>
        <taxon>Aphis</taxon>
        <taxon>Aphis</taxon>
    </lineage>
</organism>
<keyword evidence="3" id="KW-1185">Reference proteome</keyword>
<name>A0A6G0TXQ1_APHGL</name>
<reference evidence="2 3" key="1">
    <citation type="submission" date="2019-08" db="EMBL/GenBank/DDBJ databases">
        <title>The genome of the soybean aphid Biotype 1, its phylome, world population structure and adaptation to the North American continent.</title>
        <authorList>
            <person name="Giordano R."/>
            <person name="Donthu R.K."/>
            <person name="Hernandez A.G."/>
            <person name="Wright C.L."/>
            <person name="Zimin A.V."/>
        </authorList>
    </citation>
    <scope>NUCLEOTIDE SEQUENCE [LARGE SCALE GENOMIC DNA]</scope>
    <source>
        <tissue evidence="2">Whole aphids</tissue>
    </source>
</reference>
<protein>
    <submittedName>
        <fullName evidence="2">Uncharacterized protein</fullName>
    </submittedName>
</protein>
<feature type="transmembrane region" description="Helical" evidence="1">
    <location>
        <begin position="143"/>
        <end position="164"/>
    </location>
</feature>
<evidence type="ECO:0000313" key="3">
    <source>
        <dbReference type="Proteomes" id="UP000475862"/>
    </source>
</evidence>
<dbReference type="Proteomes" id="UP000475862">
    <property type="component" value="Unassembled WGS sequence"/>
</dbReference>
<dbReference type="AlphaFoldDB" id="A0A6G0TXQ1"/>